<keyword evidence="8 9" id="KW-0560">Oxidoreductase</keyword>
<evidence type="ECO:0000256" key="3">
    <source>
        <dbReference type="ARBA" id="ARBA00022630"/>
    </source>
</evidence>
<dbReference type="HAMAP" id="MF_02043">
    <property type="entry name" value="DusC_subfam"/>
    <property type="match status" value="1"/>
</dbReference>
<evidence type="ECO:0000256" key="7">
    <source>
        <dbReference type="ARBA" id="ARBA00022884"/>
    </source>
</evidence>
<dbReference type="CDD" id="cd02801">
    <property type="entry name" value="DUS_like_FMN"/>
    <property type="match status" value="1"/>
</dbReference>
<feature type="active site" description="Proton donor" evidence="9 11">
    <location>
        <position position="110"/>
    </location>
</feature>
<feature type="binding site" evidence="9 12">
    <location>
        <position position="80"/>
    </location>
    <ligand>
        <name>FMN</name>
        <dbReference type="ChEBI" id="CHEBI:58210"/>
    </ligand>
</feature>
<feature type="binding site" evidence="9 12">
    <location>
        <begin position="235"/>
        <end position="236"/>
    </location>
    <ligand>
        <name>FMN</name>
        <dbReference type="ChEBI" id="CHEBI:58210"/>
    </ligand>
</feature>
<evidence type="ECO:0000313" key="14">
    <source>
        <dbReference type="EMBL" id="SDS11671.1"/>
    </source>
</evidence>
<evidence type="ECO:0000256" key="1">
    <source>
        <dbReference type="ARBA" id="ARBA00001917"/>
    </source>
</evidence>
<feature type="site" description="Interacts with tRNA; defines subfamily-specific binding signature" evidence="9">
    <location>
        <position position="289"/>
    </location>
</feature>
<keyword evidence="4 9" id="KW-0288">FMN</keyword>
<comment type="similarity">
    <text evidence="10">Belongs to the dus family.</text>
</comment>
<dbReference type="EC" id="1.3.1.-" evidence="9"/>
<evidence type="ECO:0000256" key="2">
    <source>
        <dbReference type="ARBA" id="ARBA00022555"/>
    </source>
</evidence>
<dbReference type="PIRSF" id="PIRSF006621">
    <property type="entry name" value="Dus"/>
    <property type="match status" value="1"/>
</dbReference>
<dbReference type="GO" id="GO:0010181">
    <property type="term" value="F:FMN binding"/>
    <property type="evidence" value="ECO:0007669"/>
    <property type="project" value="UniProtKB-UniRule"/>
</dbReference>
<dbReference type="Gene3D" id="3.20.20.70">
    <property type="entry name" value="Aldolase class I"/>
    <property type="match status" value="1"/>
</dbReference>
<dbReference type="GO" id="GO:0050660">
    <property type="term" value="F:flavin adenine dinucleotide binding"/>
    <property type="evidence" value="ECO:0007669"/>
    <property type="project" value="InterPro"/>
</dbReference>
<dbReference type="GO" id="GO:0000049">
    <property type="term" value="F:tRNA binding"/>
    <property type="evidence" value="ECO:0007669"/>
    <property type="project" value="UniProtKB-UniRule"/>
</dbReference>
<feature type="domain" description="DUS-like FMN-binding" evidence="13">
    <location>
        <begin position="17"/>
        <end position="249"/>
    </location>
</feature>
<evidence type="ECO:0000256" key="11">
    <source>
        <dbReference type="PIRSR" id="PIRSR006621-1"/>
    </source>
</evidence>
<comment type="function">
    <text evidence="9">Catalyzes the synthesis of 5,6-dihydrouridine (D), a modified base found in the D-loop of most tRNAs, via the reduction of the C5-C6 double bond in target uridines. Specifically modifies U16 in tRNAs.</text>
</comment>
<evidence type="ECO:0000256" key="12">
    <source>
        <dbReference type="PIRSR" id="PIRSR006621-2"/>
    </source>
</evidence>
<comment type="similarity">
    <text evidence="9">Belongs to the Dus family. DusC subfamily.</text>
</comment>
<accession>A0A1H1PK82</accession>
<dbReference type="Gene3D" id="1.20.225.30">
    <property type="entry name" value="Dihydrouridine synthase, C-terminal recognition domain"/>
    <property type="match status" value="1"/>
</dbReference>
<evidence type="ECO:0000256" key="9">
    <source>
        <dbReference type="HAMAP-Rule" id="MF_02043"/>
    </source>
</evidence>
<keyword evidence="5 9" id="KW-0819">tRNA processing</keyword>
<dbReference type="AlphaFoldDB" id="A0A1H1PK82"/>
<dbReference type="Proteomes" id="UP000243413">
    <property type="component" value="Chromosome I"/>
</dbReference>
<organism evidence="14 15">
    <name type="scientific">Halopseudomonas sabulinigri</name>
    <dbReference type="NCBI Taxonomy" id="472181"/>
    <lineage>
        <taxon>Bacteria</taxon>
        <taxon>Pseudomonadati</taxon>
        <taxon>Pseudomonadota</taxon>
        <taxon>Gammaproteobacteria</taxon>
        <taxon>Pseudomonadales</taxon>
        <taxon>Pseudomonadaceae</taxon>
        <taxon>Halopseudomonas</taxon>
    </lineage>
</organism>
<dbReference type="Pfam" id="PF01207">
    <property type="entry name" value="Dus"/>
    <property type="match status" value="1"/>
</dbReference>
<feature type="site" description="Interacts with tRNA; defines subfamily-specific binding signature" evidence="9">
    <location>
        <position position="287"/>
    </location>
</feature>
<feature type="site" description="Interacts with tRNA; defines subfamily-specific binding signature" evidence="9">
    <location>
        <position position="47"/>
    </location>
</feature>
<feature type="site" description="Interacts with tRNA; defines subfamily-specific binding signature" evidence="9">
    <location>
        <position position="310"/>
    </location>
</feature>
<dbReference type="InterPro" id="IPR032886">
    <property type="entry name" value="DusC"/>
</dbReference>
<dbReference type="GO" id="GO:0102262">
    <property type="term" value="F:tRNA-dihydrouridine16 synthase activity"/>
    <property type="evidence" value="ECO:0007669"/>
    <property type="project" value="RHEA"/>
</dbReference>
<dbReference type="SUPFAM" id="SSF51395">
    <property type="entry name" value="FMN-linked oxidoreductases"/>
    <property type="match status" value="1"/>
</dbReference>
<dbReference type="InterPro" id="IPR001269">
    <property type="entry name" value="DUS_fam"/>
</dbReference>
<evidence type="ECO:0000256" key="10">
    <source>
        <dbReference type="PIRNR" id="PIRNR006621"/>
    </source>
</evidence>
<dbReference type="EMBL" id="LT629763">
    <property type="protein sequence ID" value="SDS11671.1"/>
    <property type="molecule type" value="Genomic_DNA"/>
</dbReference>
<dbReference type="PANTHER" id="PTHR11082:SF26">
    <property type="entry name" value="TRNA-DIHYDROURIDINE(16) SYNTHASE"/>
    <property type="match status" value="1"/>
</dbReference>
<reference evidence="15" key="1">
    <citation type="submission" date="2016-10" db="EMBL/GenBank/DDBJ databases">
        <authorList>
            <person name="Varghese N."/>
            <person name="Submissions S."/>
        </authorList>
    </citation>
    <scope>NUCLEOTIDE SEQUENCE [LARGE SCALE GENOMIC DNA]</scope>
    <source>
        <strain evidence="15">JCM 14963</strain>
    </source>
</reference>
<keyword evidence="7 9" id="KW-0694">RNA-binding</keyword>
<comment type="caution">
    <text evidence="9">Lacks conserved residue(s) required for the propagation of feature annotation.</text>
</comment>
<evidence type="ECO:0000259" key="13">
    <source>
        <dbReference type="Pfam" id="PF01207"/>
    </source>
</evidence>
<proteinExistence type="inferred from homology"/>
<evidence type="ECO:0000256" key="5">
    <source>
        <dbReference type="ARBA" id="ARBA00022694"/>
    </source>
</evidence>
<dbReference type="InterPro" id="IPR018517">
    <property type="entry name" value="tRNA_hU_synthase_CS"/>
</dbReference>
<dbReference type="InterPro" id="IPR013785">
    <property type="entry name" value="Aldolase_TIM"/>
</dbReference>
<name>A0A1H1PK82_9GAMM</name>
<evidence type="ECO:0000256" key="8">
    <source>
        <dbReference type="ARBA" id="ARBA00023002"/>
    </source>
</evidence>
<sequence length="352" mass="38429">MTQRGADVLSAKPVIVLAPMEGLVDPPMRDILTRIGGIDWCVSEFIRVTTGLLNRGTIQRIVPELSQGWKTRTGVPVRPQLLGSDVRWMGENAALLASMGAPAIDLNFGCPAKTVNRHRGGASLLREPELLQQIVASVRAATPAHIPVTAKMRLGYSDTAQTLECAAALAAGGASEITVHARTKMDGYKPPAHWHWLARIRESVEVPVIANGDVWTPEDYHRIREVSGCQQVMIGRGLVRRPDLARQIRGLDGADAEMAPWPTLLPWIADFFEQTRARVVDRHAPGRLKQWLSMLGLTYPEAKPVFAALRRENDAEAISACLAALAAGEDQARTLLALPSAIGQRLGRPLRR</sequence>
<evidence type="ECO:0000256" key="4">
    <source>
        <dbReference type="ARBA" id="ARBA00022643"/>
    </source>
</evidence>
<feature type="site" description="Interacts with tRNA" evidence="9">
    <location>
        <position position="107"/>
    </location>
</feature>
<dbReference type="OrthoDB" id="5289281at2"/>
<keyword evidence="2 9" id="KW-0820">tRNA-binding</keyword>
<feature type="site" description="Interacts with tRNA" evidence="9">
    <location>
        <position position="188"/>
    </location>
</feature>
<keyword evidence="6 9" id="KW-0521">NADP</keyword>
<protein>
    <recommendedName>
        <fullName evidence="9">tRNA-dihydrouridine(16) synthase</fullName>
        <ecNumber evidence="9">1.3.1.-</ecNumber>
    </recommendedName>
    <alternativeName>
        <fullName evidence="9">U16-specific dihydrouridine synthase</fullName>
        <shortName evidence="9">U16-specific Dus</shortName>
    </alternativeName>
    <alternativeName>
        <fullName evidence="9">tRNA-dihydrouridine synthase C</fullName>
    </alternativeName>
</protein>
<dbReference type="STRING" id="472181.SAMN05216271_1195"/>
<keyword evidence="12" id="KW-0547">Nucleotide-binding</keyword>
<gene>
    <name evidence="9" type="primary">dusC</name>
    <name evidence="14" type="ORF">SAMN05216271_1195</name>
</gene>
<feature type="binding site" evidence="12">
    <location>
        <position position="180"/>
    </location>
    <ligand>
        <name>FMN</name>
        <dbReference type="ChEBI" id="CHEBI:58210"/>
    </ligand>
</feature>
<dbReference type="InterPro" id="IPR035587">
    <property type="entry name" value="DUS-like_FMN-bd"/>
</dbReference>
<dbReference type="PANTHER" id="PTHR11082">
    <property type="entry name" value="TRNA-DIHYDROURIDINE SYNTHASE"/>
    <property type="match status" value="1"/>
</dbReference>
<evidence type="ECO:0000313" key="15">
    <source>
        <dbReference type="Proteomes" id="UP000243413"/>
    </source>
</evidence>
<feature type="binding site" evidence="9">
    <location>
        <begin position="211"/>
        <end position="213"/>
    </location>
    <ligand>
        <name>FMN</name>
        <dbReference type="ChEBI" id="CHEBI:58210"/>
    </ligand>
</feature>
<comment type="catalytic activity">
    <reaction evidence="9">
        <text>5,6-dihydrouridine(16) in tRNA + NADP(+) = uridine(16) in tRNA + NADPH + H(+)</text>
        <dbReference type="Rhea" id="RHEA:53376"/>
        <dbReference type="Rhea" id="RHEA-COMP:13543"/>
        <dbReference type="Rhea" id="RHEA-COMP:13544"/>
        <dbReference type="ChEBI" id="CHEBI:15378"/>
        <dbReference type="ChEBI" id="CHEBI:57783"/>
        <dbReference type="ChEBI" id="CHEBI:58349"/>
        <dbReference type="ChEBI" id="CHEBI:65315"/>
        <dbReference type="ChEBI" id="CHEBI:74443"/>
    </reaction>
</comment>
<feature type="binding site" evidence="9 12">
    <location>
        <position position="151"/>
    </location>
    <ligand>
        <name>FMN</name>
        <dbReference type="ChEBI" id="CHEBI:58210"/>
    </ligand>
</feature>
<dbReference type="InterPro" id="IPR042270">
    <property type="entry name" value="DusC_C"/>
</dbReference>
<comment type="cofactor">
    <cofactor evidence="1 9 10 12">
        <name>FMN</name>
        <dbReference type="ChEBI" id="CHEBI:58210"/>
    </cofactor>
</comment>
<evidence type="ECO:0000256" key="6">
    <source>
        <dbReference type="ARBA" id="ARBA00022857"/>
    </source>
</evidence>
<dbReference type="PROSITE" id="PS01136">
    <property type="entry name" value="UPF0034"/>
    <property type="match status" value="1"/>
</dbReference>
<comment type="catalytic activity">
    <reaction evidence="9">
        <text>5,6-dihydrouridine(16) in tRNA + NAD(+) = uridine(16) in tRNA + NADH + H(+)</text>
        <dbReference type="Rhea" id="RHEA:53380"/>
        <dbReference type="Rhea" id="RHEA-COMP:13543"/>
        <dbReference type="Rhea" id="RHEA-COMP:13544"/>
        <dbReference type="ChEBI" id="CHEBI:15378"/>
        <dbReference type="ChEBI" id="CHEBI:57540"/>
        <dbReference type="ChEBI" id="CHEBI:57945"/>
        <dbReference type="ChEBI" id="CHEBI:65315"/>
        <dbReference type="ChEBI" id="CHEBI:74443"/>
    </reaction>
</comment>
<keyword evidence="3 9" id="KW-0285">Flavoprotein</keyword>
<dbReference type="RefSeq" id="WP_092284747.1">
    <property type="nucleotide sequence ID" value="NZ_LT629763.1"/>
</dbReference>